<accession>A0A4P7N857</accession>
<evidence type="ECO:0000313" key="1">
    <source>
        <dbReference type="EMBL" id="QBZ56284.1"/>
    </source>
</evidence>
<name>A0A4P7N857_PYROR</name>
<reference evidence="1 2" key="1">
    <citation type="journal article" date="2019" name="Mol. Biol. Evol.">
        <title>Blast fungal genomes show frequent chromosomal changes, gene gains and losses, and effector gene turnover.</title>
        <authorList>
            <person name="Gomez Luciano L.B."/>
            <person name="Jason Tsai I."/>
            <person name="Chuma I."/>
            <person name="Tosa Y."/>
            <person name="Chen Y.H."/>
            <person name="Li J.Y."/>
            <person name="Li M.Y."/>
            <person name="Jade Lu M.Y."/>
            <person name="Nakayashiki H."/>
            <person name="Li W.H."/>
        </authorList>
    </citation>
    <scope>NUCLEOTIDE SEQUENCE [LARGE SCALE GENOMIC DNA]</scope>
    <source>
        <strain evidence="1">MZ5-1-6</strain>
    </source>
</reference>
<dbReference type="EMBL" id="CP034205">
    <property type="protein sequence ID" value="QBZ56284.1"/>
    <property type="molecule type" value="Genomic_DNA"/>
</dbReference>
<sequence>MTAVISQSSSSVGGGGHQGCSGFATSSPLAARASSSGDPDRALFSVHNDAGRVGERGGVNKSLMAWRSDTRPTSLSCKPSLLSRSEKRQDNGAYFHFGILFQRELGRHLARLCSAQSEVVYIPRAANLLLKFQSQKSTKDGLPGRTFDQDLAYFLGLTRQMRKGIALIRGKALSIDPFVPAVPTCVRFGCGPKMLSTPYSDAILEDCFSAALMVHATPE</sequence>
<protein>
    <submittedName>
        <fullName evidence="1">Uncharacterized protein</fullName>
    </submittedName>
</protein>
<organism evidence="1 2">
    <name type="scientific">Pyricularia oryzae</name>
    <name type="common">Rice blast fungus</name>
    <name type="synonym">Magnaporthe oryzae</name>
    <dbReference type="NCBI Taxonomy" id="318829"/>
    <lineage>
        <taxon>Eukaryota</taxon>
        <taxon>Fungi</taxon>
        <taxon>Dikarya</taxon>
        <taxon>Ascomycota</taxon>
        <taxon>Pezizomycotina</taxon>
        <taxon>Sordariomycetes</taxon>
        <taxon>Sordariomycetidae</taxon>
        <taxon>Magnaporthales</taxon>
        <taxon>Pyriculariaceae</taxon>
        <taxon>Pyricularia</taxon>
    </lineage>
</organism>
<dbReference type="Proteomes" id="UP000294847">
    <property type="component" value="Chromosome 2"/>
</dbReference>
<gene>
    <name evidence="1" type="ORF">PoMZ_01190</name>
</gene>
<evidence type="ECO:0000313" key="2">
    <source>
        <dbReference type="Proteomes" id="UP000294847"/>
    </source>
</evidence>
<proteinExistence type="predicted"/>
<dbReference type="AlphaFoldDB" id="A0A4P7N857"/>